<keyword evidence="3" id="KW-1185">Reference proteome</keyword>
<dbReference type="EMBL" id="VTPC01023294">
    <property type="protein sequence ID" value="KAF2891769.1"/>
    <property type="molecule type" value="Genomic_DNA"/>
</dbReference>
<protein>
    <recommendedName>
        <fullName evidence="1">PiggyBac transposable element-derived protein domain-containing protein</fullName>
    </recommendedName>
</protein>
<dbReference type="AlphaFoldDB" id="A0A8K0CSJ0"/>
<comment type="caution">
    <text evidence="2">The sequence shown here is derived from an EMBL/GenBank/DDBJ whole genome shotgun (WGS) entry which is preliminary data.</text>
</comment>
<dbReference type="Pfam" id="PF13843">
    <property type="entry name" value="DDE_Tnp_1_7"/>
    <property type="match status" value="1"/>
</dbReference>
<accession>A0A8K0CSJ0</accession>
<sequence>MGTPDQCRRWDKTVKEYVNISRAGVIRHYNDNMEGVDKMEFLITIYRTIMRYLKWTLRLFIHAIDLAFTNAWFGYRSKALALSVPTEKILDLLHFPAHAAEARILGNKQNPAKRGRPSVTPLYRLSTSKG</sequence>
<dbReference type="InterPro" id="IPR029526">
    <property type="entry name" value="PGBD"/>
</dbReference>
<dbReference type="PANTHER" id="PTHR47272">
    <property type="entry name" value="DDE_TNP_1_7 DOMAIN-CONTAINING PROTEIN"/>
    <property type="match status" value="1"/>
</dbReference>
<evidence type="ECO:0000313" key="3">
    <source>
        <dbReference type="Proteomes" id="UP000801492"/>
    </source>
</evidence>
<proteinExistence type="predicted"/>
<gene>
    <name evidence="2" type="ORF">ILUMI_14404</name>
</gene>
<dbReference type="Proteomes" id="UP000801492">
    <property type="component" value="Unassembled WGS sequence"/>
</dbReference>
<evidence type="ECO:0000313" key="2">
    <source>
        <dbReference type="EMBL" id="KAF2891769.1"/>
    </source>
</evidence>
<dbReference type="PANTHER" id="PTHR47272:SF2">
    <property type="entry name" value="PIGGYBAC TRANSPOSABLE ELEMENT-DERIVED PROTEIN 3-LIKE"/>
    <property type="match status" value="1"/>
</dbReference>
<reference evidence="2" key="1">
    <citation type="submission" date="2019-08" db="EMBL/GenBank/DDBJ databases">
        <title>The genome of the North American firefly Photinus pyralis.</title>
        <authorList>
            <consortium name="Photinus pyralis genome working group"/>
            <person name="Fallon T.R."/>
            <person name="Sander Lower S.E."/>
            <person name="Weng J.-K."/>
        </authorList>
    </citation>
    <scope>NUCLEOTIDE SEQUENCE</scope>
    <source>
        <strain evidence="2">TRF0915ILg1</strain>
        <tissue evidence="2">Whole body</tissue>
    </source>
</reference>
<organism evidence="2 3">
    <name type="scientific">Ignelater luminosus</name>
    <name type="common">Cucubano</name>
    <name type="synonym">Pyrophorus luminosus</name>
    <dbReference type="NCBI Taxonomy" id="2038154"/>
    <lineage>
        <taxon>Eukaryota</taxon>
        <taxon>Metazoa</taxon>
        <taxon>Ecdysozoa</taxon>
        <taxon>Arthropoda</taxon>
        <taxon>Hexapoda</taxon>
        <taxon>Insecta</taxon>
        <taxon>Pterygota</taxon>
        <taxon>Neoptera</taxon>
        <taxon>Endopterygota</taxon>
        <taxon>Coleoptera</taxon>
        <taxon>Polyphaga</taxon>
        <taxon>Elateriformia</taxon>
        <taxon>Elateroidea</taxon>
        <taxon>Elateridae</taxon>
        <taxon>Agrypninae</taxon>
        <taxon>Pyrophorini</taxon>
        <taxon>Ignelater</taxon>
    </lineage>
</organism>
<name>A0A8K0CSJ0_IGNLU</name>
<feature type="domain" description="PiggyBac transposable element-derived protein" evidence="1">
    <location>
        <begin position="12"/>
        <end position="72"/>
    </location>
</feature>
<dbReference type="OrthoDB" id="8189836at2759"/>
<evidence type="ECO:0000259" key="1">
    <source>
        <dbReference type="Pfam" id="PF13843"/>
    </source>
</evidence>